<dbReference type="PANTHER" id="PTHR32009:SF39">
    <property type="entry name" value="TIR DOMAIN-CONTAINING PROTEIN"/>
    <property type="match status" value="1"/>
</dbReference>
<organism evidence="6 7">
    <name type="scientific">Ceratopteris richardii</name>
    <name type="common">Triangle waterfern</name>
    <dbReference type="NCBI Taxonomy" id="49495"/>
    <lineage>
        <taxon>Eukaryota</taxon>
        <taxon>Viridiplantae</taxon>
        <taxon>Streptophyta</taxon>
        <taxon>Embryophyta</taxon>
        <taxon>Tracheophyta</taxon>
        <taxon>Polypodiopsida</taxon>
        <taxon>Polypodiidae</taxon>
        <taxon>Polypodiales</taxon>
        <taxon>Pteridineae</taxon>
        <taxon>Pteridaceae</taxon>
        <taxon>Parkerioideae</taxon>
        <taxon>Ceratopteris</taxon>
    </lineage>
</organism>
<accession>A0A8T2S4Q9</accession>
<dbReference type="Proteomes" id="UP000825935">
    <property type="component" value="Chromosome 22"/>
</dbReference>
<evidence type="ECO:0000313" key="6">
    <source>
        <dbReference type="EMBL" id="KAH7306201.1"/>
    </source>
</evidence>
<keyword evidence="3" id="KW-0520">NAD</keyword>
<dbReference type="GO" id="GO:0007165">
    <property type="term" value="P:signal transduction"/>
    <property type="evidence" value="ECO:0007669"/>
    <property type="project" value="InterPro"/>
</dbReference>
<comment type="catalytic activity">
    <reaction evidence="4">
        <text>NAD(+) + H2O = ADP-D-ribose + nicotinamide + H(+)</text>
        <dbReference type="Rhea" id="RHEA:16301"/>
        <dbReference type="ChEBI" id="CHEBI:15377"/>
        <dbReference type="ChEBI" id="CHEBI:15378"/>
        <dbReference type="ChEBI" id="CHEBI:17154"/>
        <dbReference type="ChEBI" id="CHEBI:57540"/>
        <dbReference type="ChEBI" id="CHEBI:57967"/>
        <dbReference type="EC" id="3.2.2.6"/>
    </reaction>
    <physiologicalReaction direction="left-to-right" evidence="4">
        <dbReference type="Rhea" id="RHEA:16302"/>
    </physiologicalReaction>
</comment>
<dbReference type="InterPro" id="IPR035897">
    <property type="entry name" value="Toll_tir_struct_dom_sf"/>
</dbReference>
<dbReference type="PANTHER" id="PTHR32009">
    <property type="entry name" value="TMV RESISTANCE PROTEIN N-LIKE"/>
    <property type="match status" value="1"/>
</dbReference>
<dbReference type="PROSITE" id="PS50104">
    <property type="entry name" value="TIR"/>
    <property type="match status" value="1"/>
</dbReference>
<dbReference type="EC" id="3.2.2.6" evidence="1"/>
<proteinExistence type="predicted"/>
<dbReference type="InterPro" id="IPR000157">
    <property type="entry name" value="TIR_dom"/>
</dbReference>
<feature type="domain" description="TIR" evidence="5">
    <location>
        <begin position="37"/>
        <end position="186"/>
    </location>
</feature>
<keyword evidence="2" id="KW-0378">Hydrolase</keyword>
<evidence type="ECO:0000256" key="2">
    <source>
        <dbReference type="ARBA" id="ARBA00022801"/>
    </source>
</evidence>
<name>A0A8T2S4Q9_CERRI</name>
<dbReference type="AlphaFoldDB" id="A0A8T2S4Q9"/>
<evidence type="ECO:0000256" key="1">
    <source>
        <dbReference type="ARBA" id="ARBA00011982"/>
    </source>
</evidence>
<evidence type="ECO:0000256" key="3">
    <source>
        <dbReference type="ARBA" id="ARBA00023027"/>
    </source>
</evidence>
<evidence type="ECO:0000313" key="7">
    <source>
        <dbReference type="Proteomes" id="UP000825935"/>
    </source>
</evidence>
<evidence type="ECO:0000256" key="4">
    <source>
        <dbReference type="ARBA" id="ARBA00047304"/>
    </source>
</evidence>
<dbReference type="GO" id="GO:0061809">
    <property type="term" value="F:NAD+ nucleosidase activity, cyclic ADP-ribose generating"/>
    <property type="evidence" value="ECO:0007669"/>
    <property type="project" value="UniProtKB-EC"/>
</dbReference>
<keyword evidence="7" id="KW-1185">Reference proteome</keyword>
<evidence type="ECO:0000259" key="5">
    <source>
        <dbReference type="PROSITE" id="PS50104"/>
    </source>
</evidence>
<comment type="caution">
    <text evidence="6">The sequence shown here is derived from an EMBL/GenBank/DDBJ whole genome shotgun (WGS) entry which is preliminary data.</text>
</comment>
<dbReference type="Pfam" id="PF01582">
    <property type="entry name" value="TIR"/>
    <property type="match status" value="1"/>
</dbReference>
<dbReference type="OMA" id="EICVIPA"/>
<dbReference type="SUPFAM" id="SSF52200">
    <property type="entry name" value="Toll/Interleukin receptor TIR domain"/>
    <property type="match status" value="1"/>
</dbReference>
<gene>
    <name evidence="6" type="ORF">KP509_22G001700</name>
</gene>
<dbReference type="OrthoDB" id="1905256at2759"/>
<reference evidence="6" key="1">
    <citation type="submission" date="2021-08" db="EMBL/GenBank/DDBJ databases">
        <title>WGS assembly of Ceratopteris richardii.</title>
        <authorList>
            <person name="Marchant D.B."/>
            <person name="Chen G."/>
            <person name="Jenkins J."/>
            <person name="Shu S."/>
            <person name="Leebens-Mack J."/>
            <person name="Grimwood J."/>
            <person name="Schmutz J."/>
            <person name="Soltis P."/>
            <person name="Soltis D."/>
            <person name="Chen Z.-H."/>
        </authorList>
    </citation>
    <scope>NUCLEOTIDE SEQUENCE</scope>
    <source>
        <strain evidence="6">Whitten #5841</strain>
        <tissue evidence="6">Leaf</tissue>
    </source>
</reference>
<dbReference type="Gene3D" id="3.40.50.10140">
    <property type="entry name" value="Toll/interleukin-1 receptor homology (TIR) domain"/>
    <property type="match status" value="1"/>
</dbReference>
<protein>
    <recommendedName>
        <fullName evidence="1">ADP-ribosyl cyclase/cyclic ADP-ribose hydrolase</fullName>
        <ecNumber evidence="1">3.2.2.6</ecNumber>
    </recommendedName>
</protein>
<dbReference type="EMBL" id="CM035427">
    <property type="protein sequence ID" value="KAH7306201.1"/>
    <property type="molecule type" value="Genomic_DNA"/>
</dbReference>
<sequence>MDSISYRITVVSEICVIPARLESSEKKMRSRRDTDSSTYYQVICHRGTDTKRGFVNVLHKELKSKGIISFVDYEMEDGSEVELCIQKALENSRVFIVVLSPGFASSKWCLKEVGEIMRIYRSYGSSETGQKLLLLPVFFDVEPSEVRYQKKASRYDLSRVKRSCTAVDREQWSRDVYDLSLVKGIE</sequence>
<dbReference type="SMART" id="SM00255">
    <property type="entry name" value="TIR"/>
    <property type="match status" value="1"/>
</dbReference>